<dbReference type="PANTHER" id="PTHR30386:SF26">
    <property type="entry name" value="TRANSPORT PROTEIN COMB"/>
    <property type="match status" value="1"/>
</dbReference>
<evidence type="ECO:0000256" key="2">
    <source>
        <dbReference type="ARBA" id="ARBA00009477"/>
    </source>
</evidence>
<dbReference type="InterPro" id="IPR006144">
    <property type="entry name" value="Secretion_HlyD_CS"/>
</dbReference>
<dbReference type="AlphaFoldDB" id="A0A645C8Y4"/>
<proteinExistence type="inferred from homology"/>
<comment type="caution">
    <text evidence="8">The sequence shown here is derived from an EMBL/GenBank/DDBJ whole genome shotgun (WGS) entry which is preliminary data.</text>
</comment>
<evidence type="ECO:0000256" key="5">
    <source>
        <dbReference type="ARBA" id="ARBA00022989"/>
    </source>
</evidence>
<name>A0A645C8Y4_9ZZZZ</name>
<keyword evidence="5" id="KW-1133">Transmembrane helix</keyword>
<comment type="similarity">
    <text evidence="2">Belongs to the membrane fusion protein (MFP) (TC 8.A.1) family.</text>
</comment>
<keyword evidence="6" id="KW-0472">Membrane</keyword>
<dbReference type="InterPro" id="IPR058982">
    <property type="entry name" value="Beta-barrel_AprE"/>
</dbReference>
<keyword evidence="3" id="KW-0813">Transport</keyword>
<evidence type="ECO:0000259" key="7">
    <source>
        <dbReference type="Pfam" id="PF26002"/>
    </source>
</evidence>
<dbReference type="Pfam" id="PF26002">
    <property type="entry name" value="Beta-barrel_AprE"/>
    <property type="match status" value="1"/>
</dbReference>
<evidence type="ECO:0000256" key="6">
    <source>
        <dbReference type="ARBA" id="ARBA00023136"/>
    </source>
</evidence>
<evidence type="ECO:0000256" key="1">
    <source>
        <dbReference type="ARBA" id="ARBA00004167"/>
    </source>
</evidence>
<dbReference type="InterPro" id="IPR050739">
    <property type="entry name" value="MFP"/>
</dbReference>
<dbReference type="Gene3D" id="2.40.30.170">
    <property type="match status" value="1"/>
</dbReference>
<comment type="subcellular location">
    <subcellularLocation>
        <location evidence="1">Membrane</location>
        <topology evidence="1">Single-pass membrane protein</topology>
    </subcellularLocation>
</comment>
<gene>
    <name evidence="8" type="primary">prsE_6</name>
    <name evidence="8" type="ORF">SDC9_119839</name>
</gene>
<evidence type="ECO:0000256" key="4">
    <source>
        <dbReference type="ARBA" id="ARBA00022692"/>
    </source>
</evidence>
<organism evidence="8">
    <name type="scientific">bioreactor metagenome</name>
    <dbReference type="NCBI Taxonomy" id="1076179"/>
    <lineage>
        <taxon>unclassified sequences</taxon>
        <taxon>metagenomes</taxon>
        <taxon>ecological metagenomes</taxon>
    </lineage>
</organism>
<dbReference type="PRINTS" id="PR01490">
    <property type="entry name" value="RTXTOXIND"/>
</dbReference>
<sequence>MPGGAVAEIVSDRDALVVEARLAPNDRAFVRPGLPVVVKVTAYEYAVYGGLEGTVEHIGPDTITDEKGSTYYTVRIRTKETDFGPDRPILPGMVAQVDIMTGKRTILAYLLRPLFRAKEKAFREH</sequence>
<dbReference type="GO" id="GO:0009306">
    <property type="term" value="P:protein secretion"/>
    <property type="evidence" value="ECO:0007669"/>
    <property type="project" value="InterPro"/>
</dbReference>
<dbReference type="GO" id="GO:0016020">
    <property type="term" value="C:membrane"/>
    <property type="evidence" value="ECO:0007669"/>
    <property type="project" value="UniProtKB-SubCell"/>
</dbReference>
<dbReference type="PROSITE" id="PS00543">
    <property type="entry name" value="HLYD_FAMILY"/>
    <property type="match status" value="1"/>
</dbReference>
<dbReference type="PANTHER" id="PTHR30386">
    <property type="entry name" value="MEMBRANE FUSION SUBUNIT OF EMRAB-TOLC MULTIDRUG EFFLUX PUMP"/>
    <property type="match status" value="1"/>
</dbReference>
<protein>
    <submittedName>
        <fullName evidence="8">Type I secretion system membrane fusion protein PrsE</fullName>
    </submittedName>
</protein>
<evidence type="ECO:0000313" key="8">
    <source>
        <dbReference type="EMBL" id="MPM72863.1"/>
    </source>
</evidence>
<reference evidence="8" key="1">
    <citation type="submission" date="2019-08" db="EMBL/GenBank/DDBJ databases">
        <authorList>
            <person name="Kucharzyk K."/>
            <person name="Murdoch R.W."/>
            <person name="Higgins S."/>
            <person name="Loffler F."/>
        </authorList>
    </citation>
    <scope>NUCLEOTIDE SEQUENCE</scope>
</reference>
<dbReference type="EMBL" id="VSSQ01025009">
    <property type="protein sequence ID" value="MPM72863.1"/>
    <property type="molecule type" value="Genomic_DNA"/>
</dbReference>
<evidence type="ECO:0000256" key="3">
    <source>
        <dbReference type="ARBA" id="ARBA00022448"/>
    </source>
</evidence>
<keyword evidence="4" id="KW-0812">Transmembrane</keyword>
<accession>A0A645C8Y4</accession>
<feature type="domain" description="AprE-like beta-barrel" evidence="7">
    <location>
        <begin position="16"/>
        <end position="102"/>
    </location>
</feature>